<accession>A0AAE3KLF2</accession>
<sequence>MSTPHEVAASTATVPCTGCGAQVPDVDGPTHAYLSASPGCWQRYGEVATSLLAGAGDTAARWCHVDCYAAQHPGGAEHDRRQRQSVAVHLTALCLLVHHGVPANRVAALRGRLSQTVLPRLGLADWPYLTPPTTPGTVTVAEVHAAHQDDRVAVGERWLGAVWSAWSAHHRTVQEWAQAALGGRG</sequence>
<reference evidence="1" key="1">
    <citation type="submission" date="2022-06" db="EMBL/GenBank/DDBJ databases">
        <title>Genomic Encyclopedia of Archaeal and Bacterial Type Strains, Phase II (KMG-II): from individual species to whole genera.</title>
        <authorList>
            <person name="Goeker M."/>
        </authorList>
    </citation>
    <scope>NUCLEOTIDE SEQUENCE</scope>
    <source>
        <strain evidence="1">DSM 43935</strain>
    </source>
</reference>
<dbReference type="InterPro" id="IPR045990">
    <property type="entry name" value="DUF5946"/>
</dbReference>
<dbReference type="Pfam" id="PF19371">
    <property type="entry name" value="DUF5946"/>
    <property type="match status" value="1"/>
</dbReference>
<dbReference type="Proteomes" id="UP001206128">
    <property type="component" value="Unassembled WGS sequence"/>
</dbReference>
<comment type="caution">
    <text evidence="1">The sequence shown here is derived from an EMBL/GenBank/DDBJ whole genome shotgun (WGS) entry which is preliminary data.</text>
</comment>
<evidence type="ECO:0000313" key="1">
    <source>
        <dbReference type="EMBL" id="MCP2166478.1"/>
    </source>
</evidence>
<dbReference type="RefSeq" id="WP_253772387.1">
    <property type="nucleotide sequence ID" value="NZ_JAMTCK010000007.1"/>
</dbReference>
<protein>
    <submittedName>
        <fullName evidence="1">Uncharacterized protein</fullName>
    </submittedName>
</protein>
<name>A0AAE3KLF2_9PSEU</name>
<organism evidence="1 2">
    <name type="scientific">Goodfellowiella coeruleoviolacea</name>
    <dbReference type="NCBI Taxonomy" id="334858"/>
    <lineage>
        <taxon>Bacteria</taxon>
        <taxon>Bacillati</taxon>
        <taxon>Actinomycetota</taxon>
        <taxon>Actinomycetes</taxon>
        <taxon>Pseudonocardiales</taxon>
        <taxon>Pseudonocardiaceae</taxon>
        <taxon>Goodfellowiella</taxon>
    </lineage>
</organism>
<gene>
    <name evidence="1" type="ORF">LX83_003346</name>
</gene>
<dbReference type="AlphaFoldDB" id="A0AAE3KLF2"/>
<proteinExistence type="predicted"/>
<evidence type="ECO:0000313" key="2">
    <source>
        <dbReference type="Proteomes" id="UP001206128"/>
    </source>
</evidence>
<keyword evidence="2" id="KW-1185">Reference proteome</keyword>
<dbReference type="EMBL" id="JAMTCK010000007">
    <property type="protein sequence ID" value="MCP2166478.1"/>
    <property type="molecule type" value="Genomic_DNA"/>
</dbReference>